<evidence type="ECO:0000256" key="6">
    <source>
        <dbReference type="ARBA" id="ARBA00022596"/>
    </source>
</evidence>
<keyword evidence="12 20" id="KW-0798">TonB box</keyword>
<dbReference type="Pfam" id="PF00593">
    <property type="entry name" value="TonB_dep_Rec_b-barrel"/>
    <property type="match status" value="1"/>
</dbReference>
<evidence type="ECO:0000256" key="15">
    <source>
        <dbReference type="ARBA" id="ARBA00023170"/>
    </source>
</evidence>
<dbReference type="GO" id="GO:0015675">
    <property type="term" value="P:nickel cation transport"/>
    <property type="evidence" value="ECO:0007669"/>
    <property type="project" value="UniProtKB-KW"/>
</dbReference>
<evidence type="ECO:0000256" key="7">
    <source>
        <dbReference type="ARBA" id="ARBA00022692"/>
    </source>
</evidence>
<dbReference type="OrthoDB" id="127311at2"/>
<dbReference type="PANTHER" id="PTHR32552">
    <property type="entry name" value="FERRICHROME IRON RECEPTOR-RELATED"/>
    <property type="match status" value="1"/>
</dbReference>
<keyword evidence="9" id="KW-0864">Zinc transport</keyword>
<evidence type="ECO:0000313" key="22">
    <source>
        <dbReference type="EMBL" id="SUD40744.1"/>
    </source>
</evidence>
<evidence type="ECO:0000256" key="12">
    <source>
        <dbReference type="ARBA" id="ARBA00023077"/>
    </source>
</evidence>
<protein>
    <recommendedName>
        <fullName evidence="18">Metal-pseudopaline receptor CntO</fullName>
    </recommendedName>
</protein>
<keyword evidence="15 22" id="KW-0675">Receptor</keyword>
<dbReference type="PANTHER" id="PTHR32552:SF68">
    <property type="entry name" value="FERRICHROME OUTER MEMBRANE TRANSPORTER_PHAGE RECEPTOR"/>
    <property type="match status" value="1"/>
</dbReference>
<accession>A0A379IX10</accession>
<comment type="similarity">
    <text evidence="2 19 20">Belongs to the TonB-dependent receptor family.</text>
</comment>
<keyword evidence="10" id="KW-0408">Iron</keyword>
<dbReference type="Pfam" id="PF07660">
    <property type="entry name" value="STN"/>
    <property type="match status" value="1"/>
</dbReference>
<evidence type="ECO:0000256" key="14">
    <source>
        <dbReference type="ARBA" id="ARBA00023136"/>
    </source>
</evidence>
<evidence type="ECO:0000256" key="19">
    <source>
        <dbReference type="PROSITE-ProRule" id="PRU01360"/>
    </source>
</evidence>
<dbReference type="Proteomes" id="UP000254260">
    <property type="component" value="Unassembled WGS sequence"/>
</dbReference>
<gene>
    <name evidence="22" type="primary">fhuA_4</name>
    <name evidence="22" type="ORF">NCTC10899_03594</name>
</gene>
<evidence type="ECO:0000256" key="3">
    <source>
        <dbReference type="ARBA" id="ARBA00022448"/>
    </source>
</evidence>
<evidence type="ECO:0000256" key="17">
    <source>
        <dbReference type="ARBA" id="ARBA00056786"/>
    </source>
</evidence>
<evidence type="ECO:0000256" key="8">
    <source>
        <dbReference type="ARBA" id="ARBA00022729"/>
    </source>
</evidence>
<dbReference type="InterPro" id="IPR010105">
    <property type="entry name" value="TonB_sidphr_rcpt"/>
</dbReference>
<dbReference type="RefSeq" id="WP_115291858.1">
    <property type="nucleotide sequence ID" value="NZ_UGUU01000001.1"/>
</dbReference>
<dbReference type="FunFam" id="2.40.170.20:FF:000005">
    <property type="entry name" value="TonB-dependent siderophore receptor"/>
    <property type="match status" value="1"/>
</dbReference>
<dbReference type="InterPro" id="IPR036942">
    <property type="entry name" value="Beta-barrel_TonB_sf"/>
</dbReference>
<evidence type="ECO:0000256" key="16">
    <source>
        <dbReference type="ARBA" id="ARBA00023237"/>
    </source>
</evidence>
<dbReference type="Gene3D" id="2.170.130.10">
    <property type="entry name" value="TonB-dependent receptor, plug domain"/>
    <property type="match status" value="1"/>
</dbReference>
<evidence type="ECO:0000256" key="18">
    <source>
        <dbReference type="ARBA" id="ARBA00072467"/>
    </source>
</evidence>
<dbReference type="Pfam" id="PF07715">
    <property type="entry name" value="Plug"/>
    <property type="match status" value="1"/>
</dbReference>
<keyword evidence="7 19" id="KW-0812">Transmembrane</keyword>
<evidence type="ECO:0000259" key="21">
    <source>
        <dbReference type="SMART" id="SM00965"/>
    </source>
</evidence>
<dbReference type="InterPro" id="IPR037066">
    <property type="entry name" value="Plug_dom_sf"/>
</dbReference>
<dbReference type="SUPFAM" id="SSF56935">
    <property type="entry name" value="Porins"/>
    <property type="match status" value="1"/>
</dbReference>
<dbReference type="InterPro" id="IPR000531">
    <property type="entry name" value="Beta-barrel_TonB"/>
</dbReference>
<dbReference type="AlphaFoldDB" id="A0A379IX10"/>
<evidence type="ECO:0000256" key="1">
    <source>
        <dbReference type="ARBA" id="ARBA00004571"/>
    </source>
</evidence>
<keyword evidence="3 19" id="KW-0813">Transport</keyword>
<dbReference type="CDD" id="cd01347">
    <property type="entry name" value="ligand_gated_channel"/>
    <property type="match status" value="1"/>
</dbReference>
<keyword evidence="13" id="KW-0921">Nickel transport</keyword>
<sequence>MRSSSYSSPSANTLKPLARLVRAAAFGLALGASAPLLAEPVRIDLPAQSLASALTSLGAQTDLQILFNPAQLSRLRSNAVVGEMEAVQALDALLEGTGVRYQLDGNRVSLFTGAGDNALALPEQIIEGRSEGQNSFVPKTSNSASKTNTSLLEIPQSVSVITRAQIEAQGAQTVTEALRYVPGVKVETYGLDPKGYDWLFIRGFNGQSTSDYLNGLRQQTNDYAMFRSEPYALERVDVLRGPASTLFGQVDAGGVINRVSKRPTANQINEVQLTAGSHERRQGQFDVGGALDEQNQFLYRVVGLYREANTQVEYDDGHELEDDRQYIAPSFTWAPNENTSLTLLTDFLRDRNGGSLFVYTKPNGHTTDTLLGDHSFNRFDQDQYSLGYEFRHRFNDALEFRQNLRYGQVDLTFDNLLPALVDTASGTVHRMADRRLQHMDTFAVDNQLQADFSTGSIRHTLLTGIDYSWQDADVKFYRNMPLAAGGQTPPLNVNNPIYGQPVPKPEPGNPLTQTRADYDQTIEQLGAYVQDQIHFDDHWLLTLGGRHDRVRNDFDNNIQGGQSTNQKDDSFTGRVGLTYLTDFGLAPYISYAESFSPNSGVSRLGNTFDPSEANQWEVGVKYQPHDDLLLTLAAFDLIKTNILTAERDSNGVTTGFNVAEGKQRSRGIEAEARLKLDEHWDILGSYTYTKAQITRSNDGNQGNRPANVPEHMASAWVNYNFTNGSLQGLTLGAGARYVGSMYGNNANTFGADSYTLFDASASYKLTPQVTLAVYAQNLLNEEYTATCDSATSCYVGLERNLMTSVKYSW</sequence>
<dbReference type="Gene3D" id="2.40.170.20">
    <property type="entry name" value="TonB-dependent receptor, beta-barrel domain"/>
    <property type="match status" value="1"/>
</dbReference>
<comment type="function">
    <text evidence="17">Transports the metallophore pseudopaline, which is involved in the acquisition of nickel and zinc, and thus enables bacterial growth inside the host, where metal access is limited. Is probably involved in the import of pseudopaline-metal complexes.</text>
</comment>
<keyword evidence="11" id="KW-0406">Ion transport</keyword>
<dbReference type="GO" id="GO:0038023">
    <property type="term" value="F:signaling receptor activity"/>
    <property type="evidence" value="ECO:0007669"/>
    <property type="project" value="InterPro"/>
</dbReference>
<dbReference type="NCBIfam" id="TIGR01783">
    <property type="entry name" value="TonB-siderophor"/>
    <property type="match status" value="1"/>
</dbReference>
<proteinExistence type="inferred from homology"/>
<name>A0A379IX10_ECTME</name>
<keyword evidence="14 19" id="KW-0472">Membrane</keyword>
<dbReference type="FunFam" id="2.170.130.10:FF:000001">
    <property type="entry name" value="Catecholate siderophore TonB-dependent receptor"/>
    <property type="match status" value="1"/>
</dbReference>
<evidence type="ECO:0000256" key="13">
    <source>
        <dbReference type="ARBA" id="ARBA00023112"/>
    </source>
</evidence>
<dbReference type="InterPro" id="IPR011662">
    <property type="entry name" value="Secretin/TonB_short_N"/>
</dbReference>
<evidence type="ECO:0000256" key="11">
    <source>
        <dbReference type="ARBA" id="ARBA00023065"/>
    </source>
</evidence>
<keyword evidence="9" id="KW-0862">Zinc</keyword>
<evidence type="ECO:0000256" key="2">
    <source>
        <dbReference type="ARBA" id="ARBA00009810"/>
    </source>
</evidence>
<dbReference type="GO" id="GO:0015891">
    <property type="term" value="P:siderophore transport"/>
    <property type="evidence" value="ECO:0007669"/>
    <property type="project" value="InterPro"/>
</dbReference>
<evidence type="ECO:0000256" key="10">
    <source>
        <dbReference type="ARBA" id="ARBA00023004"/>
    </source>
</evidence>
<keyword evidence="4 19" id="KW-1134">Transmembrane beta strand</keyword>
<dbReference type="InterPro" id="IPR012910">
    <property type="entry name" value="Plug_dom"/>
</dbReference>
<evidence type="ECO:0000256" key="9">
    <source>
        <dbReference type="ARBA" id="ARBA00022906"/>
    </source>
</evidence>
<dbReference type="Gene3D" id="3.55.50.30">
    <property type="match status" value="1"/>
</dbReference>
<dbReference type="GO" id="GO:0015344">
    <property type="term" value="F:siderophore uptake transmembrane transporter activity"/>
    <property type="evidence" value="ECO:0007669"/>
    <property type="project" value="TreeGrafter"/>
</dbReference>
<comment type="subcellular location">
    <subcellularLocation>
        <location evidence="1 19">Cell outer membrane</location>
        <topology evidence="1 19">Multi-pass membrane protein</topology>
    </subcellularLocation>
</comment>
<dbReference type="InterPro" id="IPR039426">
    <property type="entry name" value="TonB-dep_rcpt-like"/>
</dbReference>
<evidence type="ECO:0000313" key="23">
    <source>
        <dbReference type="Proteomes" id="UP000254260"/>
    </source>
</evidence>
<feature type="domain" description="Secretin/TonB short N-terminal" evidence="21">
    <location>
        <begin position="63"/>
        <end position="113"/>
    </location>
</feature>
<dbReference type="PROSITE" id="PS52016">
    <property type="entry name" value="TONB_DEPENDENT_REC_3"/>
    <property type="match status" value="1"/>
</dbReference>
<reference evidence="22 23" key="1">
    <citation type="submission" date="2018-06" db="EMBL/GenBank/DDBJ databases">
        <authorList>
            <consortium name="Pathogen Informatics"/>
            <person name="Doyle S."/>
        </authorList>
    </citation>
    <scope>NUCLEOTIDE SEQUENCE [LARGE SCALE GENOMIC DNA]</scope>
    <source>
        <strain evidence="22 23">NCTC10899</strain>
    </source>
</reference>
<dbReference type="GO" id="GO:0009279">
    <property type="term" value="C:cell outer membrane"/>
    <property type="evidence" value="ECO:0007669"/>
    <property type="project" value="UniProtKB-SubCell"/>
</dbReference>
<keyword evidence="8" id="KW-0732">Signal</keyword>
<keyword evidence="6" id="KW-0533">Nickel</keyword>
<dbReference type="GO" id="GO:0006829">
    <property type="term" value="P:zinc ion transport"/>
    <property type="evidence" value="ECO:0007669"/>
    <property type="project" value="UniProtKB-KW"/>
</dbReference>
<dbReference type="SMART" id="SM00965">
    <property type="entry name" value="STN"/>
    <property type="match status" value="1"/>
</dbReference>
<evidence type="ECO:0000256" key="20">
    <source>
        <dbReference type="RuleBase" id="RU003357"/>
    </source>
</evidence>
<keyword evidence="5" id="KW-0410">Iron transport</keyword>
<evidence type="ECO:0000256" key="5">
    <source>
        <dbReference type="ARBA" id="ARBA00022496"/>
    </source>
</evidence>
<evidence type="ECO:0000256" key="4">
    <source>
        <dbReference type="ARBA" id="ARBA00022452"/>
    </source>
</evidence>
<organism evidence="22 23">
    <name type="scientific">Ectopseudomonas mendocina</name>
    <name type="common">Pseudomonas mendocina</name>
    <dbReference type="NCBI Taxonomy" id="300"/>
    <lineage>
        <taxon>Bacteria</taxon>
        <taxon>Pseudomonadati</taxon>
        <taxon>Pseudomonadota</taxon>
        <taxon>Gammaproteobacteria</taxon>
        <taxon>Pseudomonadales</taxon>
        <taxon>Pseudomonadaceae</taxon>
        <taxon>Ectopseudomonas</taxon>
    </lineage>
</organism>
<keyword evidence="16 19" id="KW-0998">Cell outer membrane</keyword>
<dbReference type="EMBL" id="UGUU01000001">
    <property type="protein sequence ID" value="SUD40744.1"/>
    <property type="molecule type" value="Genomic_DNA"/>
</dbReference>